<comment type="caution">
    <text evidence="1">The sequence shown here is derived from an EMBL/GenBank/DDBJ whole genome shotgun (WGS) entry which is preliminary data.</text>
</comment>
<dbReference type="EMBL" id="WEKV01000020">
    <property type="protein sequence ID" value="KAB7782149.1"/>
    <property type="molecule type" value="Genomic_DNA"/>
</dbReference>
<evidence type="ECO:0000313" key="1">
    <source>
        <dbReference type="EMBL" id="KAB7782149.1"/>
    </source>
</evidence>
<organism evidence="1 2">
    <name type="scientific">Methylorubrum populi</name>
    <dbReference type="NCBI Taxonomy" id="223967"/>
    <lineage>
        <taxon>Bacteria</taxon>
        <taxon>Pseudomonadati</taxon>
        <taxon>Pseudomonadota</taxon>
        <taxon>Alphaproteobacteria</taxon>
        <taxon>Hyphomicrobiales</taxon>
        <taxon>Methylobacteriaceae</taxon>
        <taxon>Methylorubrum</taxon>
    </lineage>
</organism>
<reference evidence="1 2" key="1">
    <citation type="submission" date="2019-10" db="EMBL/GenBank/DDBJ databases">
        <title>Draft Genome Sequence of the Caffeine Degrading Methylotroph Methylorubrum populi PINKEL.</title>
        <authorList>
            <person name="Dawson S.C."/>
            <person name="Zhang X."/>
            <person name="Wright M.E."/>
            <person name="Sharma G."/>
            <person name="Langner J.T."/>
            <person name="Ditty J.L."/>
            <person name="Subuyuj G.A."/>
        </authorList>
    </citation>
    <scope>NUCLEOTIDE SEQUENCE [LARGE SCALE GENOMIC DNA]</scope>
    <source>
        <strain evidence="1 2">Pinkel</strain>
    </source>
</reference>
<evidence type="ECO:0000313" key="2">
    <source>
        <dbReference type="Proteomes" id="UP000469949"/>
    </source>
</evidence>
<name>A0A833J0Z2_9HYPH</name>
<protein>
    <submittedName>
        <fullName evidence="1">Uncharacterized protein</fullName>
    </submittedName>
</protein>
<dbReference type="Proteomes" id="UP000469949">
    <property type="component" value="Unassembled WGS sequence"/>
</dbReference>
<gene>
    <name evidence="1" type="ORF">F8B43_4904</name>
</gene>
<sequence length="90" mass="10249">MFHDRPLMSAHATLTAIEQEARAFCRRRFRDQAEYLEAKDAHCKRILALVSKGRRQVGIPEMLSFGTGRRTFGGRSFSVELRMPPARKAG</sequence>
<accession>A0A833J0Z2</accession>
<proteinExistence type="predicted"/>
<dbReference type="AlphaFoldDB" id="A0A833J0Z2"/>